<sequence length="79" mass="9636">MQTIIFFKFSLQDIFKRPIDLLKEQAIKNPYFRQGVNQKSSLFMDDEIKTWLYDISQEYINLAEKRMKLFLQLRPNLFV</sequence>
<dbReference type="EMBL" id="SNRY01002218">
    <property type="protein sequence ID" value="KAA6326145.1"/>
    <property type="molecule type" value="Genomic_DNA"/>
</dbReference>
<dbReference type="AlphaFoldDB" id="A0A5J4QXY7"/>
<gene>
    <name evidence="1" type="ORF">EZS27_024711</name>
</gene>
<comment type="caution">
    <text evidence="1">The sequence shown here is derived from an EMBL/GenBank/DDBJ whole genome shotgun (WGS) entry which is preliminary data.</text>
</comment>
<accession>A0A5J4QXY7</accession>
<proteinExistence type="predicted"/>
<name>A0A5J4QXY7_9ZZZZ</name>
<reference evidence="1" key="1">
    <citation type="submission" date="2019-03" db="EMBL/GenBank/DDBJ databases">
        <title>Single cell metagenomics reveals metabolic interactions within the superorganism composed of flagellate Streblomastix strix and complex community of Bacteroidetes bacteria on its surface.</title>
        <authorList>
            <person name="Treitli S.C."/>
            <person name="Kolisko M."/>
            <person name="Husnik F."/>
            <person name="Keeling P."/>
            <person name="Hampl V."/>
        </authorList>
    </citation>
    <scope>NUCLEOTIDE SEQUENCE</scope>
    <source>
        <strain evidence="1">STM</strain>
    </source>
</reference>
<organism evidence="1">
    <name type="scientific">termite gut metagenome</name>
    <dbReference type="NCBI Taxonomy" id="433724"/>
    <lineage>
        <taxon>unclassified sequences</taxon>
        <taxon>metagenomes</taxon>
        <taxon>organismal metagenomes</taxon>
    </lineage>
</organism>
<evidence type="ECO:0000313" key="1">
    <source>
        <dbReference type="EMBL" id="KAA6326145.1"/>
    </source>
</evidence>
<protein>
    <submittedName>
        <fullName evidence="1">Uncharacterized protein</fullName>
    </submittedName>
</protein>